<organism evidence="1 2">
    <name type="scientific">Nibea albiflora</name>
    <name type="common">Yellow drum</name>
    <name type="synonym">Corvina albiflora</name>
    <dbReference type="NCBI Taxonomy" id="240163"/>
    <lineage>
        <taxon>Eukaryota</taxon>
        <taxon>Metazoa</taxon>
        <taxon>Chordata</taxon>
        <taxon>Craniata</taxon>
        <taxon>Vertebrata</taxon>
        <taxon>Euteleostomi</taxon>
        <taxon>Actinopterygii</taxon>
        <taxon>Neopterygii</taxon>
        <taxon>Teleostei</taxon>
        <taxon>Neoteleostei</taxon>
        <taxon>Acanthomorphata</taxon>
        <taxon>Eupercaria</taxon>
        <taxon>Sciaenidae</taxon>
        <taxon>Nibea</taxon>
    </lineage>
</organism>
<gene>
    <name evidence="1" type="ORF">GBF38_009651</name>
</gene>
<proteinExistence type="predicted"/>
<sequence>MRRDQKTVCCAHRKHVGICEQAAPSSCKNLTAAVLPAQHRNQQTATKGQIFLSGLGRDKNRAKRVNVVQHARCSSTKNINDGCVPFKCAGELTYATSKPRNAVTYMLRSY</sequence>
<dbReference type="EMBL" id="CM024803">
    <property type="protein sequence ID" value="KAG8010542.1"/>
    <property type="molecule type" value="Genomic_DNA"/>
</dbReference>
<evidence type="ECO:0000313" key="2">
    <source>
        <dbReference type="Proteomes" id="UP000805704"/>
    </source>
</evidence>
<keyword evidence="2" id="KW-1185">Reference proteome</keyword>
<reference evidence="1" key="1">
    <citation type="submission" date="2020-04" db="EMBL/GenBank/DDBJ databases">
        <title>A chromosome-scale assembly and high-density genetic map of the yellow drum (Nibea albiflora) genome.</title>
        <authorList>
            <person name="Xu D."/>
            <person name="Zhang W."/>
            <person name="Chen R."/>
            <person name="Tan P."/>
            <person name="Wang L."/>
            <person name="Song H."/>
            <person name="Tian L."/>
            <person name="Zhu Q."/>
            <person name="Wang B."/>
        </authorList>
    </citation>
    <scope>NUCLEOTIDE SEQUENCE</scope>
    <source>
        <strain evidence="1">ZJHYS-2018</strain>
    </source>
</reference>
<comment type="caution">
    <text evidence="1">The sequence shown here is derived from an EMBL/GenBank/DDBJ whole genome shotgun (WGS) entry which is preliminary data.</text>
</comment>
<dbReference type="Proteomes" id="UP000805704">
    <property type="component" value="Chromosome 15"/>
</dbReference>
<protein>
    <submittedName>
        <fullName evidence="1">Uncharacterized protein</fullName>
    </submittedName>
</protein>
<accession>A0ACB7F8M7</accession>
<evidence type="ECO:0000313" key="1">
    <source>
        <dbReference type="EMBL" id="KAG8010542.1"/>
    </source>
</evidence>
<name>A0ACB7F8M7_NIBAL</name>